<gene>
    <name evidence="1" type="ORF">KR51_00017840</name>
</gene>
<name>U5DIS1_9CHRO</name>
<dbReference type="RefSeq" id="WP_022606614.1">
    <property type="nucleotide sequence ID" value="NZ_ASSJ01000047.1"/>
</dbReference>
<keyword evidence="2" id="KW-1185">Reference proteome</keyword>
<dbReference type="OrthoDB" id="2733528at2"/>
<reference evidence="1 2" key="1">
    <citation type="submission" date="2013-05" db="EMBL/GenBank/DDBJ databases">
        <title>Draft genome sequence of Rubidibacter lacunae KORDI 51-2.</title>
        <authorList>
            <person name="Choi D.H."/>
            <person name="Noh J.H."/>
            <person name="Kwon K.-K."/>
            <person name="Lee J.-H."/>
            <person name="Ryu J.-Y."/>
        </authorList>
    </citation>
    <scope>NUCLEOTIDE SEQUENCE [LARGE SCALE GENOMIC DNA]</scope>
    <source>
        <strain evidence="1 2">KORDI 51-2</strain>
    </source>
</reference>
<evidence type="ECO:0000313" key="2">
    <source>
        <dbReference type="Proteomes" id="UP000016960"/>
    </source>
</evidence>
<dbReference type="AlphaFoldDB" id="U5DIS1"/>
<dbReference type="Proteomes" id="UP000016960">
    <property type="component" value="Unassembled WGS sequence"/>
</dbReference>
<proteinExistence type="predicted"/>
<dbReference type="InParanoid" id="U5DIS1"/>
<evidence type="ECO:0000313" key="1">
    <source>
        <dbReference type="EMBL" id="ERN41566.1"/>
    </source>
</evidence>
<sequence>MIIQNNFRKALKAALDGPELKDVEWTKNGHDFNVKKARITKTSSGLIVDGTDGHHISHRLRFRPDDQLFYKCKVSATGDVSDLEINVKSSIDTLSDWFETAGKIIAIAGSVFGVAGKADKVNLNTVEPTPSSVELLDGDWRSDAEFLIANIITYAALREFPEMGKAPNPIPDFTLKTTVVRPEIVAAFNEKRIRRLTSN</sequence>
<accession>U5DIS1</accession>
<dbReference type="EMBL" id="ASSJ01000047">
    <property type="protein sequence ID" value="ERN41566.1"/>
    <property type="molecule type" value="Genomic_DNA"/>
</dbReference>
<organism evidence="1 2">
    <name type="scientific">Rubidibacter lacunae KORDI 51-2</name>
    <dbReference type="NCBI Taxonomy" id="582515"/>
    <lineage>
        <taxon>Bacteria</taxon>
        <taxon>Bacillati</taxon>
        <taxon>Cyanobacteriota</taxon>
        <taxon>Cyanophyceae</taxon>
        <taxon>Oscillatoriophycideae</taxon>
        <taxon>Chroococcales</taxon>
        <taxon>Aphanothecaceae</taxon>
        <taxon>Rubidibacter</taxon>
    </lineage>
</organism>
<protein>
    <submittedName>
        <fullName evidence="1">Uncharacterized protein</fullName>
    </submittedName>
</protein>
<comment type="caution">
    <text evidence="1">The sequence shown here is derived from an EMBL/GenBank/DDBJ whole genome shotgun (WGS) entry which is preliminary data.</text>
</comment>